<keyword evidence="6 7" id="KW-0539">Nucleus</keyword>
<dbReference type="GO" id="GO:0003712">
    <property type="term" value="F:transcription coregulator activity"/>
    <property type="evidence" value="ECO:0007669"/>
    <property type="project" value="InterPro"/>
</dbReference>
<evidence type="ECO:0000256" key="2">
    <source>
        <dbReference type="ARBA" id="ARBA00008089"/>
    </source>
</evidence>
<evidence type="ECO:0000313" key="10">
    <source>
        <dbReference type="Proteomes" id="UP000278143"/>
    </source>
</evidence>
<feature type="region of interest" description="Disordered" evidence="8">
    <location>
        <begin position="1"/>
        <end position="26"/>
    </location>
</feature>
<proteinExistence type="inferred from homology"/>
<dbReference type="GO" id="GO:0016592">
    <property type="term" value="C:mediator complex"/>
    <property type="evidence" value="ECO:0007669"/>
    <property type="project" value="InterPro"/>
</dbReference>
<dbReference type="Pfam" id="PF07544">
    <property type="entry name" value="Med9"/>
    <property type="match status" value="1"/>
</dbReference>
<name>A0A4P9Z0Z2_9FUNG</name>
<reference evidence="10" key="1">
    <citation type="journal article" date="2018" name="Nat. Microbiol.">
        <title>Leveraging single-cell genomics to expand the fungal tree of life.</title>
        <authorList>
            <person name="Ahrendt S.R."/>
            <person name="Quandt C.A."/>
            <person name="Ciobanu D."/>
            <person name="Clum A."/>
            <person name="Salamov A."/>
            <person name="Andreopoulos B."/>
            <person name="Cheng J.F."/>
            <person name="Woyke T."/>
            <person name="Pelin A."/>
            <person name="Henrissat B."/>
            <person name="Reynolds N.K."/>
            <person name="Benny G.L."/>
            <person name="Smith M.E."/>
            <person name="James T.Y."/>
            <person name="Grigoriev I.V."/>
        </authorList>
    </citation>
    <scope>NUCLEOTIDE SEQUENCE [LARGE SCALE GENOMIC DNA]</scope>
    <source>
        <strain evidence="10">Benny S71-1</strain>
    </source>
</reference>
<dbReference type="InterPro" id="IPR011425">
    <property type="entry name" value="Med9"/>
</dbReference>
<keyword evidence="3 7" id="KW-0805">Transcription regulation</keyword>
<comment type="subcellular location">
    <subcellularLocation>
        <location evidence="1 7">Nucleus</location>
    </subcellularLocation>
</comment>
<accession>A0A4P9Z0Z2</accession>
<dbReference type="AlphaFoldDB" id="A0A4P9Z0Z2"/>
<keyword evidence="5 7" id="KW-0804">Transcription</keyword>
<comment type="function">
    <text evidence="7">Component of the Mediator complex, a coactivator involved in the regulated transcription of nearly all RNA polymerase II-dependent genes. Mediator functions as a bridge to convey information from gene-specific regulatory proteins to the basal RNA polymerase II transcription machinery. Mediator is recruited to promoters by direct interactions with regulatory proteins and serves as a scaffold for the assembly of a functional preinitiation complex with RNA polymerase II and the general transcription factors.</text>
</comment>
<evidence type="ECO:0000313" key="9">
    <source>
        <dbReference type="EMBL" id="RKP25978.1"/>
    </source>
</evidence>
<comment type="similarity">
    <text evidence="2 7">Belongs to the Mediator complex subunit 9 family.</text>
</comment>
<evidence type="ECO:0000256" key="1">
    <source>
        <dbReference type="ARBA" id="ARBA00004123"/>
    </source>
</evidence>
<dbReference type="GO" id="GO:0006357">
    <property type="term" value="P:regulation of transcription by RNA polymerase II"/>
    <property type="evidence" value="ECO:0007669"/>
    <property type="project" value="InterPro"/>
</dbReference>
<dbReference type="EMBL" id="KZ989552">
    <property type="protein sequence ID" value="RKP25978.1"/>
    <property type="molecule type" value="Genomic_DNA"/>
</dbReference>
<protein>
    <recommendedName>
        <fullName evidence="7">Mediator of RNA polymerase II transcription subunit 9</fullName>
    </recommendedName>
    <alternativeName>
        <fullName evidence="7">Mediator complex subunit 9</fullName>
    </alternativeName>
</protein>
<dbReference type="Proteomes" id="UP000278143">
    <property type="component" value="Unassembled WGS sequence"/>
</dbReference>
<evidence type="ECO:0000256" key="6">
    <source>
        <dbReference type="ARBA" id="ARBA00023242"/>
    </source>
</evidence>
<keyword evidence="10" id="KW-1185">Reference proteome</keyword>
<feature type="region of interest" description="Disordered" evidence="8">
    <location>
        <begin position="121"/>
        <end position="178"/>
    </location>
</feature>
<dbReference type="OrthoDB" id="5528926at2759"/>
<feature type="compositionally biased region" description="Polar residues" evidence="8">
    <location>
        <begin position="13"/>
        <end position="24"/>
    </location>
</feature>
<evidence type="ECO:0000256" key="8">
    <source>
        <dbReference type="SAM" id="MobiDB-lite"/>
    </source>
</evidence>
<sequence length="178" mass="19261">MPTAVSPTAVARSASTHSLPSRTGQPAFRREQFQFLPRIAHILDLIASDGSTIEIAKATAELNDNFQRCLQILESLPGADLTREDQQQRLAERTAELAQKREQLDTYAKLATLNWSIATPKTDAPVKAEPGMQQEPPTHPDADASAPSAMAVEEAGASTANDIDPIVSIMDEDDDIDI</sequence>
<organism evidence="9 10">
    <name type="scientific">Syncephalis pseudoplumigaleata</name>
    <dbReference type="NCBI Taxonomy" id="1712513"/>
    <lineage>
        <taxon>Eukaryota</taxon>
        <taxon>Fungi</taxon>
        <taxon>Fungi incertae sedis</taxon>
        <taxon>Zoopagomycota</taxon>
        <taxon>Zoopagomycotina</taxon>
        <taxon>Zoopagomycetes</taxon>
        <taxon>Zoopagales</taxon>
        <taxon>Piptocephalidaceae</taxon>
        <taxon>Syncephalis</taxon>
    </lineage>
</organism>
<evidence type="ECO:0000256" key="4">
    <source>
        <dbReference type="ARBA" id="ARBA00023159"/>
    </source>
</evidence>
<evidence type="ECO:0000256" key="5">
    <source>
        <dbReference type="ARBA" id="ARBA00023163"/>
    </source>
</evidence>
<evidence type="ECO:0000256" key="3">
    <source>
        <dbReference type="ARBA" id="ARBA00023015"/>
    </source>
</evidence>
<keyword evidence="4 7" id="KW-0010">Activator</keyword>
<comment type="subunit">
    <text evidence="7">Component of the Mediator complex.</text>
</comment>
<gene>
    <name evidence="7" type="primary">MED9</name>
    <name evidence="9" type="ORF">SYNPS1DRAFT_22161</name>
</gene>
<evidence type="ECO:0000256" key="7">
    <source>
        <dbReference type="RuleBase" id="RU364145"/>
    </source>
</evidence>